<reference evidence="1 2" key="1">
    <citation type="submission" date="2018-09" db="EMBL/GenBank/DDBJ databases">
        <title>A high-quality reference genome of wild soybean provides a powerful tool to mine soybean genomes.</title>
        <authorList>
            <person name="Xie M."/>
            <person name="Chung C.Y.L."/>
            <person name="Li M.-W."/>
            <person name="Wong F.-L."/>
            <person name="Chan T.-F."/>
            <person name="Lam H.-M."/>
        </authorList>
    </citation>
    <scope>NUCLEOTIDE SEQUENCE [LARGE SCALE GENOMIC DNA]</scope>
    <source>
        <strain evidence="2">cv. W05</strain>
        <tissue evidence="1">Hypocotyl of etiolated seedlings</tissue>
    </source>
</reference>
<evidence type="ECO:0000313" key="1">
    <source>
        <dbReference type="EMBL" id="RZB71068.1"/>
    </source>
</evidence>
<sequence>MIDSRRQTIVTERGCETLCNIVNSCMFRNLTKILYFHSPMYRGCPLVLLEETDFIW</sequence>
<dbReference type="EMBL" id="QZWG01000013">
    <property type="protein sequence ID" value="RZB71068.1"/>
    <property type="molecule type" value="Genomic_DNA"/>
</dbReference>
<protein>
    <submittedName>
        <fullName evidence="1">Uncharacterized protein</fullName>
    </submittedName>
</protein>
<organism evidence="1 2">
    <name type="scientific">Glycine soja</name>
    <name type="common">Wild soybean</name>
    <dbReference type="NCBI Taxonomy" id="3848"/>
    <lineage>
        <taxon>Eukaryota</taxon>
        <taxon>Viridiplantae</taxon>
        <taxon>Streptophyta</taxon>
        <taxon>Embryophyta</taxon>
        <taxon>Tracheophyta</taxon>
        <taxon>Spermatophyta</taxon>
        <taxon>Magnoliopsida</taxon>
        <taxon>eudicotyledons</taxon>
        <taxon>Gunneridae</taxon>
        <taxon>Pentapetalae</taxon>
        <taxon>rosids</taxon>
        <taxon>fabids</taxon>
        <taxon>Fabales</taxon>
        <taxon>Fabaceae</taxon>
        <taxon>Papilionoideae</taxon>
        <taxon>50 kb inversion clade</taxon>
        <taxon>NPAAA clade</taxon>
        <taxon>indigoferoid/millettioid clade</taxon>
        <taxon>Phaseoleae</taxon>
        <taxon>Glycine</taxon>
        <taxon>Glycine subgen. Soja</taxon>
    </lineage>
</organism>
<comment type="caution">
    <text evidence="1">The sequence shown here is derived from an EMBL/GenBank/DDBJ whole genome shotgun (WGS) entry which is preliminary data.</text>
</comment>
<accession>A0A445HBS3</accession>
<proteinExistence type="predicted"/>
<evidence type="ECO:0000313" key="2">
    <source>
        <dbReference type="Proteomes" id="UP000289340"/>
    </source>
</evidence>
<keyword evidence="2" id="KW-1185">Reference proteome</keyword>
<dbReference type="Proteomes" id="UP000289340">
    <property type="component" value="Chromosome 13"/>
</dbReference>
<name>A0A445HBS3_GLYSO</name>
<gene>
    <name evidence="1" type="ORF">D0Y65_035838</name>
</gene>
<dbReference type="AlphaFoldDB" id="A0A445HBS3"/>